<keyword evidence="5 6" id="KW-0472">Membrane</keyword>
<proteinExistence type="predicted"/>
<evidence type="ECO:0000256" key="6">
    <source>
        <dbReference type="SAM" id="Phobius"/>
    </source>
</evidence>
<feature type="transmembrane region" description="Helical" evidence="6">
    <location>
        <begin position="53"/>
        <end position="75"/>
    </location>
</feature>
<evidence type="ECO:0000256" key="4">
    <source>
        <dbReference type="ARBA" id="ARBA00022989"/>
    </source>
</evidence>
<keyword evidence="2" id="KW-1003">Cell membrane</keyword>
<dbReference type="PANTHER" id="PTHR30294">
    <property type="entry name" value="MEMBRANE COMPONENT OF ABC TRANSPORTER YHHJ-RELATED"/>
    <property type="match status" value="1"/>
</dbReference>
<comment type="subcellular location">
    <subcellularLocation>
        <location evidence="1">Cell membrane</location>
        <topology evidence="1">Multi-pass membrane protein</topology>
    </subcellularLocation>
</comment>
<organism evidence="7 8">
    <name type="scientific">Candidatus Kerfeldbacteria bacterium RIFCSPHIGHO2_02_FULL_42_14</name>
    <dbReference type="NCBI Taxonomy" id="1798540"/>
    <lineage>
        <taxon>Bacteria</taxon>
        <taxon>Candidatus Kerfeldiibacteriota</taxon>
    </lineage>
</organism>
<feature type="transmembrane region" description="Helical" evidence="6">
    <location>
        <begin position="20"/>
        <end position="41"/>
    </location>
</feature>
<comment type="caution">
    <text evidence="7">The sequence shown here is derived from an EMBL/GenBank/DDBJ whole genome shotgun (WGS) entry which is preliminary data.</text>
</comment>
<dbReference type="STRING" id="1798540.A3B74_04830"/>
<evidence type="ECO:0000256" key="5">
    <source>
        <dbReference type="ARBA" id="ARBA00023136"/>
    </source>
</evidence>
<evidence type="ECO:0000313" key="7">
    <source>
        <dbReference type="EMBL" id="OGY78669.1"/>
    </source>
</evidence>
<dbReference type="Pfam" id="PF12679">
    <property type="entry name" value="ABC2_membrane_2"/>
    <property type="match status" value="1"/>
</dbReference>
<feature type="transmembrane region" description="Helical" evidence="6">
    <location>
        <begin position="162"/>
        <end position="185"/>
    </location>
</feature>
<name>A0A1G2AQ36_9BACT</name>
<feature type="transmembrane region" description="Helical" evidence="6">
    <location>
        <begin position="138"/>
        <end position="156"/>
    </location>
</feature>
<evidence type="ECO:0000256" key="2">
    <source>
        <dbReference type="ARBA" id="ARBA00022475"/>
    </source>
</evidence>
<dbReference type="EMBL" id="MHKB01000013">
    <property type="protein sequence ID" value="OGY78669.1"/>
    <property type="molecule type" value="Genomic_DNA"/>
</dbReference>
<evidence type="ECO:0000256" key="3">
    <source>
        <dbReference type="ARBA" id="ARBA00022692"/>
    </source>
</evidence>
<dbReference type="Proteomes" id="UP000177165">
    <property type="component" value="Unassembled WGS sequence"/>
</dbReference>
<dbReference type="AlphaFoldDB" id="A0A1G2AQ36"/>
<dbReference type="GO" id="GO:0005886">
    <property type="term" value="C:plasma membrane"/>
    <property type="evidence" value="ECO:0007669"/>
    <property type="project" value="UniProtKB-SubCell"/>
</dbReference>
<gene>
    <name evidence="7" type="ORF">A3B74_04830</name>
</gene>
<dbReference type="GO" id="GO:0140359">
    <property type="term" value="F:ABC-type transporter activity"/>
    <property type="evidence" value="ECO:0007669"/>
    <property type="project" value="InterPro"/>
</dbReference>
<accession>A0A1G2AQ36</accession>
<keyword evidence="4 6" id="KW-1133">Transmembrane helix</keyword>
<dbReference type="InterPro" id="IPR051449">
    <property type="entry name" value="ABC-2_transporter_component"/>
</dbReference>
<reference evidence="7 8" key="1">
    <citation type="journal article" date="2016" name="Nat. Commun.">
        <title>Thousands of microbial genomes shed light on interconnected biogeochemical processes in an aquifer system.</title>
        <authorList>
            <person name="Anantharaman K."/>
            <person name="Brown C.T."/>
            <person name="Hug L.A."/>
            <person name="Sharon I."/>
            <person name="Castelle C.J."/>
            <person name="Probst A.J."/>
            <person name="Thomas B.C."/>
            <person name="Singh A."/>
            <person name="Wilkins M.J."/>
            <person name="Karaoz U."/>
            <person name="Brodie E.L."/>
            <person name="Williams K.H."/>
            <person name="Hubbard S.S."/>
            <person name="Banfield J.F."/>
        </authorList>
    </citation>
    <scope>NUCLEOTIDE SEQUENCE [LARGE SCALE GENOMIC DNA]</scope>
</reference>
<sequence>MKSIPRQFFTIFQKEFSSFLYPILSYIFIVVFLVILSWLFFQNFFIINQATLRGFFSLVPWFFLFLVPALAMRTWAEEKKTGTLETLLTLPYAEWHLIAAKFLAGVAFLACVLILSLPLPISIARLGNVDTGQIIGQYIATLFLGSTMFALGQWLSSLTKNAIVSFILSVAVCFVLIIIGVDFLNRSGGILDEIRQSVSLLSHYESMARGVIDLRDVVYFLSLIFFFLFLNVQSLHQRHWK</sequence>
<feature type="transmembrane region" description="Helical" evidence="6">
    <location>
        <begin position="217"/>
        <end position="236"/>
    </location>
</feature>
<feature type="transmembrane region" description="Helical" evidence="6">
    <location>
        <begin position="95"/>
        <end position="117"/>
    </location>
</feature>
<keyword evidence="3 6" id="KW-0812">Transmembrane</keyword>
<evidence type="ECO:0000256" key="1">
    <source>
        <dbReference type="ARBA" id="ARBA00004651"/>
    </source>
</evidence>
<dbReference type="PANTHER" id="PTHR30294:SF29">
    <property type="entry name" value="MULTIDRUG ABC TRANSPORTER PERMEASE YBHS-RELATED"/>
    <property type="match status" value="1"/>
</dbReference>
<evidence type="ECO:0000313" key="8">
    <source>
        <dbReference type="Proteomes" id="UP000177165"/>
    </source>
</evidence>
<evidence type="ECO:0008006" key="9">
    <source>
        <dbReference type="Google" id="ProtNLM"/>
    </source>
</evidence>
<protein>
    <recommendedName>
        <fullName evidence="9">ABC transporter</fullName>
    </recommendedName>
</protein>